<dbReference type="EMBL" id="JACCPP010000009">
    <property type="protein sequence ID" value="MBI1707612.1"/>
    <property type="molecule type" value="Genomic_DNA"/>
</dbReference>
<dbReference type="GO" id="GO:0009986">
    <property type="term" value="C:cell surface"/>
    <property type="evidence" value="ECO:0007669"/>
    <property type="project" value="UniProtKB-SubCell"/>
</dbReference>
<name>A0A109DFQ9_9LACO</name>
<keyword evidence="4" id="KW-0488">Methylation</keyword>
<evidence type="ECO:0000313" key="25">
    <source>
        <dbReference type="Proteomes" id="UP000067598"/>
    </source>
</evidence>
<keyword evidence="6 10" id="KW-1133">Transmembrane helix</keyword>
<sequence>MKEKMKKYLANIMAKRRKQEGFTLIEMVVVIAIIVILILLIVPNLINQKKNAETKTADAFRTTVQTQVELYKDKYGEPKDFEDLKKDDYLTGDQITKAKKNFTLDSGEVVEKK</sequence>
<evidence type="ECO:0000313" key="18">
    <source>
        <dbReference type="EMBL" id="MYN53005.1"/>
    </source>
</evidence>
<dbReference type="PATRIC" id="fig|47770.28.peg.1961"/>
<evidence type="ECO:0000256" key="7">
    <source>
        <dbReference type="ARBA" id="ARBA00023136"/>
    </source>
</evidence>
<dbReference type="OMA" id="QMTAFEL"/>
<evidence type="ECO:0000256" key="1">
    <source>
        <dbReference type="ARBA" id="ARBA00004162"/>
    </source>
</evidence>
<protein>
    <submittedName>
        <fullName evidence="13">Competence protein ComGC</fullName>
    </submittedName>
    <submittedName>
        <fullName evidence="15">Competence type IV pilus major pilin ComGC</fullName>
    </submittedName>
    <submittedName>
        <fullName evidence="11">Prepilin-type N-terminal cleavage/methylation domain-containing protein</fullName>
    </submittedName>
</protein>
<reference evidence="19 26" key="2">
    <citation type="submission" date="2016-05" db="EMBL/GenBank/DDBJ databases">
        <authorList>
            <person name="Johnson T.J."/>
            <person name="Youmans B.P."/>
            <person name="Case K.A."/>
        </authorList>
    </citation>
    <scope>NUCLEOTIDE SEQUENCE [LARGE SCALE GENOMIC DNA]</scope>
    <source>
        <strain evidence="19 26">UMNLC6</strain>
    </source>
</reference>
<reference evidence="31 32" key="7">
    <citation type="submission" date="2019-09" db="EMBL/GenBank/DDBJ databases">
        <title>Comparative analysis of L. crispatus genomes revealed niche specific adaptation to different host and body sites.</title>
        <authorList>
            <person name="Pan M."/>
            <person name="Hidalgo-Cantabrana C."/>
            <person name="Barrangou R."/>
        </authorList>
    </citation>
    <scope>NUCLEOTIDE SEQUENCE [LARGE SCALE GENOMIC DNA]</scope>
    <source>
        <strain evidence="12 32">NCK2488</strain>
        <strain evidence="11 31">NCK973</strain>
    </source>
</reference>
<accession>A0A109DFQ9</accession>
<proteinExistence type="inferred from homology"/>
<dbReference type="EMBL" id="JAVTXN010000034">
    <property type="protein sequence ID" value="MDT9609891.1"/>
    <property type="molecule type" value="Genomic_DNA"/>
</dbReference>
<dbReference type="Proteomes" id="UP000067598">
    <property type="component" value="Unassembled WGS sequence"/>
</dbReference>
<reference evidence="18 33" key="9">
    <citation type="submission" date="2020-01" db="EMBL/GenBank/DDBJ databases">
        <title>Vaginal microbiome of pregnant Indian women: Insights into the genome of dominants Lactobacillus species.</title>
        <authorList>
            <person name="Das B."/>
            <person name="Mehta O."/>
            <person name="Ghosh T.S."/>
            <person name="Kothidar A."/>
            <person name="Gowtham M.R."/>
            <person name="Mitra R."/>
            <person name="Kshetrapal P."/>
            <person name="Wadhwa N."/>
            <person name="Thiruvengadam R."/>
            <person name="Nair G.B."/>
            <person name="Bhatnagar S."/>
            <person name="Pore S."/>
        </authorList>
    </citation>
    <scope>NUCLEOTIDE SEQUENCE [LARGE SCALE GENOMIC DNA]</scope>
    <source>
        <strain evidence="18 33">Indica2</strain>
    </source>
</reference>
<reference evidence="13 25" key="1">
    <citation type="journal article" date="2016" name="Microbiology (Mosc.)">
        <title>Comparison of Lactobacillus crispatus isolates from Lactobacillus-dominated vaginal microbiomes with isolates from microbiomes containing bacterial vaginosis-associated bacteria.</title>
        <authorList>
            <person name="Abdelmaksoud A.A."/>
            <person name="Koparde V.N."/>
            <person name="Sheth N.U."/>
            <person name="Serrano M.G."/>
            <person name="Glascock A.L."/>
            <person name="Fettweis J.M."/>
            <person name="Strauss Iii J.F."/>
            <person name="Buck G.A."/>
            <person name="Jefferson K.K."/>
        </authorList>
    </citation>
    <scope>NUCLEOTIDE SEQUENCE [LARGE SCALE GENOMIC DNA]</scope>
    <source>
        <strain evidence="13 25">VMC3</strain>
    </source>
</reference>
<evidence type="ECO:0000256" key="3">
    <source>
        <dbReference type="ARBA" id="ARBA00022475"/>
    </source>
</evidence>
<dbReference type="Proteomes" id="UP000198437">
    <property type="component" value="Unassembled WGS sequence"/>
</dbReference>
<evidence type="ECO:0000313" key="20">
    <source>
        <dbReference type="EMBL" id="PJZ17524.1"/>
    </source>
</evidence>
<dbReference type="EMBL" id="MKXG01000012">
    <property type="protein sequence ID" value="PJZ17524.1"/>
    <property type="molecule type" value="Genomic_DNA"/>
</dbReference>
<dbReference type="Pfam" id="PF07963">
    <property type="entry name" value="N_methyl"/>
    <property type="match status" value="1"/>
</dbReference>
<dbReference type="Proteomes" id="UP000464915">
    <property type="component" value="Chromosome"/>
</dbReference>
<evidence type="ECO:0000256" key="8">
    <source>
        <dbReference type="ARBA" id="ARBA00023287"/>
    </source>
</evidence>
<evidence type="ECO:0000256" key="2">
    <source>
        <dbReference type="ARBA" id="ARBA00004241"/>
    </source>
</evidence>
<dbReference type="PIRSF" id="PIRSF029928">
    <property type="entry name" value="Late_competence_ComGC"/>
    <property type="match status" value="1"/>
</dbReference>
<reference evidence="21 28" key="5">
    <citation type="submission" date="2017-12" db="EMBL/GenBank/DDBJ databases">
        <title>Phylogenetic diversity of female urinary microbiome.</title>
        <authorList>
            <person name="Thomas-White K."/>
            <person name="Wolfe A.J."/>
        </authorList>
    </citation>
    <scope>NUCLEOTIDE SEQUENCE [LARGE SCALE GENOMIC DNA]</scope>
    <source>
        <strain evidence="21 28">UMB0085</strain>
    </source>
</reference>
<evidence type="ECO:0000313" key="35">
    <source>
        <dbReference type="Proteomes" id="UP001434419"/>
    </source>
</evidence>
<dbReference type="EMBL" id="NKLP01000070">
    <property type="protein sequence ID" value="TDN32456.1"/>
    <property type="molecule type" value="Genomic_DNA"/>
</dbReference>
<evidence type="ECO:0000313" key="16">
    <source>
        <dbReference type="EMBL" id="MDT9609891.1"/>
    </source>
</evidence>
<evidence type="ECO:0000313" key="21">
    <source>
        <dbReference type="EMBL" id="PLT12200.1"/>
    </source>
</evidence>
<dbReference type="EMBL" id="SCLX01000012">
    <property type="protein sequence ID" value="RXF58722.1"/>
    <property type="molecule type" value="Genomic_DNA"/>
</dbReference>
<dbReference type="Proteomes" id="UP001230300">
    <property type="component" value="Unassembled WGS sequence"/>
</dbReference>
<dbReference type="Proteomes" id="UP000324504">
    <property type="component" value="Unassembled WGS sequence"/>
</dbReference>
<dbReference type="EMBL" id="VUAV01000005">
    <property type="protein sequence ID" value="KAA8813527.1"/>
    <property type="molecule type" value="Genomic_DNA"/>
</dbReference>
<dbReference type="RefSeq" id="WP_005721477.1">
    <property type="nucleotide sequence ID" value="NZ_AP025162.1"/>
</dbReference>
<dbReference type="Proteomes" id="UP001194414">
    <property type="component" value="Unassembled WGS sequence"/>
</dbReference>
<dbReference type="PROSITE" id="PS00409">
    <property type="entry name" value="PROKAR_NTER_METHYL"/>
    <property type="match status" value="1"/>
</dbReference>
<dbReference type="GeneID" id="69823143"/>
<gene>
    <name evidence="15" type="primary">comGC</name>
    <name evidence="17" type="ORF">ABVC42_06985</name>
    <name evidence="13" type="ORF">AEL95_01980</name>
    <name evidence="19" type="ORF">AYP82_02210</name>
    <name evidence="20" type="ORF">BHU41_05280</name>
    <name evidence="24" type="ORF">CEE75_04225</name>
    <name evidence="21" type="ORF">CYJ79_00840</name>
    <name evidence="23" type="ORF">ERD32_03270</name>
    <name evidence="11" type="ORF">F1C02_01420</name>
    <name evidence="12" type="ORF">F1C09_01500</name>
    <name evidence="22" type="ORF">GSR61_07260</name>
    <name evidence="18" type="ORF">GTK63_01465</name>
    <name evidence="14" type="ORF">HYQ56_0591</name>
    <name evidence="15" type="ORF">QP235_00105</name>
    <name evidence="16" type="ORF">RON39_07095</name>
</gene>
<dbReference type="Gene3D" id="3.30.700.10">
    <property type="entry name" value="Glycoprotein, Type 4 Pilin"/>
    <property type="match status" value="1"/>
</dbReference>
<reference evidence="14" key="10">
    <citation type="submission" date="2020-07" db="EMBL/GenBank/DDBJ databases">
        <title>Comparative genomics analyses of Lactobacillus crispatus isolated from different ecological niches.</title>
        <authorList>
            <person name="Mancino W."/>
            <person name="Mancabelli L."/>
            <person name="Lugli G.A."/>
            <person name="Milani C."/>
            <person name="Viappiani A."/>
            <person name="Anzalone R."/>
            <person name="Longhi G."/>
            <person name="Ventura M."/>
            <person name="Turroni F."/>
        </authorList>
    </citation>
    <scope>NUCLEOTIDE SEQUENCE</scope>
    <source>
        <strain evidence="14">LB65</strain>
    </source>
</reference>
<dbReference type="Proteomes" id="UP000235119">
    <property type="component" value="Unassembled WGS sequence"/>
</dbReference>
<dbReference type="EMBL" id="JASOGN010000001">
    <property type="protein sequence ID" value="MDK6501630.1"/>
    <property type="molecule type" value="Genomic_DNA"/>
</dbReference>
<dbReference type="PANTHER" id="PTHR30093:SF2">
    <property type="entry name" value="TYPE II SECRETION SYSTEM PROTEIN H"/>
    <property type="match status" value="1"/>
</dbReference>
<dbReference type="NCBIfam" id="NF040999">
    <property type="entry name" value="pilin_ComGC"/>
    <property type="match status" value="1"/>
</dbReference>
<keyword evidence="5 10" id="KW-0812">Transmembrane</keyword>
<dbReference type="GO" id="GO:0030420">
    <property type="term" value="P:establishment of competence for transformation"/>
    <property type="evidence" value="ECO:0007669"/>
    <property type="project" value="UniProtKB-KW"/>
</dbReference>
<comment type="subcellular location">
    <subcellularLocation>
        <location evidence="1">Cell membrane</location>
        <topology evidence="1">Single-pass membrane protein</topology>
    </subcellularLocation>
    <subcellularLocation>
        <location evidence="2">Cell surface</location>
    </subcellularLocation>
</comment>
<evidence type="ECO:0000313" key="31">
    <source>
        <dbReference type="Proteomes" id="UP000322051"/>
    </source>
</evidence>
<evidence type="ECO:0000313" key="22">
    <source>
        <dbReference type="EMBL" id="QHQ68365.1"/>
    </source>
</evidence>
<comment type="similarity">
    <text evidence="9">Belongs to the ComGC family.</text>
</comment>
<dbReference type="Proteomes" id="UP001253287">
    <property type="component" value="Unassembled WGS sequence"/>
</dbReference>
<reference evidence="15" key="11">
    <citation type="submission" date="2023-05" db="EMBL/GenBank/DDBJ databases">
        <title>Cataloging the Phylogenetic Diversity of Human Bladder Bacteria.</title>
        <authorList>
            <person name="Du J."/>
        </authorList>
    </citation>
    <scope>NUCLEOTIDE SEQUENCE</scope>
    <source>
        <strain evidence="15">UMB9226</strain>
    </source>
</reference>
<dbReference type="EMBL" id="VUAO01000002">
    <property type="protein sequence ID" value="KAA8799536.1"/>
    <property type="molecule type" value="Genomic_DNA"/>
</dbReference>
<dbReference type="EMBL" id="PKIW01000002">
    <property type="protein sequence ID" value="PLT12200.1"/>
    <property type="molecule type" value="Genomic_DNA"/>
</dbReference>
<reference evidence="17" key="13">
    <citation type="submission" date="2024-06" db="EMBL/GenBank/DDBJ databases">
        <title>Vaginal Lactobacillus fatty acid response mechanisms reveal a metabolite-targeted strategy for bacterial vaginosis treatment.</title>
        <authorList>
            <person name="Zhu M."/>
            <person name="Blainey P.C."/>
            <person name="Bloom S.M."/>
            <person name="Kwon D.S."/>
        </authorList>
    </citation>
    <scope>NUCLEOTIDE SEQUENCE</scope>
    <source>
        <strain evidence="17">194_F1_1</strain>
    </source>
</reference>
<dbReference type="SUPFAM" id="SSF54523">
    <property type="entry name" value="Pili subunits"/>
    <property type="match status" value="1"/>
</dbReference>
<keyword evidence="3" id="KW-1003">Cell membrane</keyword>
<reference evidence="20 27" key="3">
    <citation type="submission" date="2016-10" db="EMBL/GenBank/DDBJ databases">
        <title>WGS of isloates from the oral cavity of healthy individuals.</title>
        <authorList>
            <person name="Sharma S."/>
            <person name="Pal V.K."/>
            <person name="Patil P.B."/>
            <person name="Korpole S."/>
            <person name="Grover V."/>
        </authorList>
    </citation>
    <scope>NUCLEOTIDE SEQUENCE [LARGE SCALE GENOMIC DNA]</scope>
    <source>
        <strain evidence="20 27">DISK12</strain>
    </source>
</reference>
<organism evidence="13 25">
    <name type="scientific">Lactobacillus crispatus</name>
    <dbReference type="NCBI Taxonomy" id="47770"/>
    <lineage>
        <taxon>Bacteria</taxon>
        <taxon>Bacillati</taxon>
        <taxon>Bacillota</taxon>
        <taxon>Bacilli</taxon>
        <taxon>Lactobacillales</taxon>
        <taxon>Lactobacillaceae</taxon>
        <taxon>Lactobacillus</taxon>
    </lineage>
</organism>
<evidence type="ECO:0000313" key="32">
    <source>
        <dbReference type="Proteomes" id="UP000324504"/>
    </source>
</evidence>
<dbReference type="Proteomes" id="UP000295195">
    <property type="component" value="Unassembled WGS sequence"/>
</dbReference>
<reference evidence="22 34" key="8">
    <citation type="submission" date="2019-12" db="EMBL/GenBank/DDBJ databases">
        <title>Complete Genome Sequences of Lactobacillus strains, C25 and P38, Isolated from Chicken Cecum.</title>
        <authorList>
            <person name="Hassan H.M."/>
            <person name="Mendoza M."/>
            <person name="Rezvani M."/>
            <person name="Koci M.D."/>
            <person name="Dickey A.N."/>
            <person name="Scholl E.H."/>
        </authorList>
    </citation>
    <scope>NUCLEOTIDE SEQUENCE [LARGE SCALE GENOMIC DNA]</scope>
    <source>
        <strain evidence="22 34">C25</strain>
    </source>
</reference>
<reference evidence="16" key="12">
    <citation type="submission" date="2023-08" db="EMBL/GenBank/DDBJ databases">
        <title>Lactobacillus from the Female Urinary Tract.</title>
        <authorList>
            <person name="Stegman N."/>
            <person name="Jackson B."/>
            <person name="Steiling M."/>
            <person name="Sedano C."/>
            <person name="Wolfe A."/>
            <person name="Putonti C."/>
        </authorList>
    </citation>
    <scope>NUCLEOTIDE SEQUENCE</scope>
    <source>
        <strain evidence="16">UMB5661</strain>
    </source>
</reference>
<dbReference type="Proteomes" id="UP000322051">
    <property type="component" value="Unassembled WGS sequence"/>
</dbReference>
<feature type="transmembrane region" description="Helical" evidence="10">
    <location>
        <begin position="21"/>
        <end position="42"/>
    </location>
</feature>
<accession>A0A6P1TX68</accession>
<evidence type="ECO:0000256" key="5">
    <source>
        <dbReference type="ARBA" id="ARBA00022692"/>
    </source>
</evidence>
<evidence type="ECO:0000313" key="33">
    <source>
        <dbReference type="Proteomes" id="UP000460132"/>
    </source>
</evidence>
<evidence type="ECO:0000313" key="28">
    <source>
        <dbReference type="Proteomes" id="UP000235119"/>
    </source>
</evidence>
<dbReference type="NCBIfam" id="TIGR02532">
    <property type="entry name" value="IV_pilin_GFxxxE"/>
    <property type="match status" value="1"/>
</dbReference>
<dbReference type="GO" id="GO:0005886">
    <property type="term" value="C:plasma membrane"/>
    <property type="evidence" value="ECO:0007669"/>
    <property type="project" value="UniProtKB-SubCell"/>
</dbReference>
<evidence type="ECO:0000313" key="27">
    <source>
        <dbReference type="Proteomes" id="UP000231914"/>
    </source>
</evidence>
<evidence type="ECO:0000313" key="17">
    <source>
        <dbReference type="EMBL" id="MES5149669.1"/>
    </source>
</evidence>
<dbReference type="InterPro" id="IPR045584">
    <property type="entry name" value="Pilin-like"/>
</dbReference>
<keyword evidence="35" id="KW-1185">Reference proteome</keyword>
<evidence type="ECO:0000256" key="9">
    <source>
        <dbReference type="ARBA" id="ARBA00043982"/>
    </source>
</evidence>
<dbReference type="EMBL" id="WWFF01000002">
    <property type="protein sequence ID" value="MYN53005.1"/>
    <property type="molecule type" value="Genomic_DNA"/>
</dbReference>
<evidence type="ECO:0000313" key="24">
    <source>
        <dbReference type="EMBL" id="TDN32456.1"/>
    </source>
</evidence>
<evidence type="ECO:0000313" key="19">
    <source>
        <dbReference type="EMBL" id="OXC21126.1"/>
    </source>
</evidence>
<dbReference type="Proteomes" id="UP000231914">
    <property type="component" value="Unassembled WGS sequence"/>
</dbReference>
<dbReference type="EMBL" id="JBETVU010000012">
    <property type="protein sequence ID" value="MES5149669.1"/>
    <property type="molecule type" value="Genomic_DNA"/>
</dbReference>
<evidence type="ECO:0000256" key="10">
    <source>
        <dbReference type="SAM" id="Phobius"/>
    </source>
</evidence>
<dbReference type="EMBL" id="LJGP01000007">
    <property type="protein sequence ID" value="KWU04634.1"/>
    <property type="molecule type" value="Genomic_DNA"/>
</dbReference>
<dbReference type="EMBL" id="LYQW01000047">
    <property type="protein sequence ID" value="OXC21126.1"/>
    <property type="molecule type" value="Genomic_DNA"/>
</dbReference>
<evidence type="ECO:0000313" key="26">
    <source>
        <dbReference type="Proteomes" id="UP000198437"/>
    </source>
</evidence>
<evidence type="ECO:0000313" key="29">
    <source>
        <dbReference type="Proteomes" id="UP000289808"/>
    </source>
</evidence>
<dbReference type="InterPro" id="IPR016940">
    <property type="entry name" value="ComGC"/>
</dbReference>
<evidence type="ECO:0000313" key="34">
    <source>
        <dbReference type="Proteomes" id="UP000464915"/>
    </source>
</evidence>
<reference evidence="24 30" key="4">
    <citation type="submission" date="2017-06" db="EMBL/GenBank/DDBJ databases">
        <authorList>
            <person name="Swanenburg J."/>
            <person name="Kort R."/>
        </authorList>
    </citation>
    <scope>NUCLEOTIDE SEQUENCE [LARGE SCALE GENOMIC DNA]</scope>
    <source>
        <strain evidence="24 30">RL05</strain>
    </source>
</reference>
<dbReference type="PANTHER" id="PTHR30093">
    <property type="entry name" value="GENERAL SECRETION PATHWAY PROTEIN G"/>
    <property type="match status" value="1"/>
</dbReference>
<evidence type="ECO:0000313" key="14">
    <source>
        <dbReference type="EMBL" id="MBI1707612.1"/>
    </source>
</evidence>
<dbReference type="Proteomes" id="UP000460132">
    <property type="component" value="Unassembled WGS sequence"/>
</dbReference>
<evidence type="ECO:0000313" key="23">
    <source>
        <dbReference type="EMBL" id="RXF58722.1"/>
    </source>
</evidence>
<dbReference type="Proteomes" id="UP001434419">
    <property type="component" value="Unassembled WGS sequence"/>
</dbReference>
<dbReference type="Proteomes" id="UP000289808">
    <property type="component" value="Unassembled WGS sequence"/>
</dbReference>
<reference evidence="23 29" key="6">
    <citation type="submission" date="2019-01" db="EMBL/GenBank/DDBJ databases">
        <title>The genome sequence of Lactobacillus crispatus L49.</title>
        <authorList>
            <person name="Zhong J."/>
            <person name="Zhang J."/>
        </authorList>
    </citation>
    <scope>NUCLEOTIDE SEQUENCE [LARGE SCALE GENOMIC DNA]</scope>
    <source>
        <strain evidence="23 29">L49</strain>
    </source>
</reference>
<keyword evidence="7 10" id="KW-0472">Membrane</keyword>
<evidence type="ECO:0000313" key="30">
    <source>
        <dbReference type="Proteomes" id="UP000295195"/>
    </source>
</evidence>
<evidence type="ECO:0000256" key="6">
    <source>
        <dbReference type="ARBA" id="ARBA00022989"/>
    </source>
</evidence>
<dbReference type="AlphaFoldDB" id="A0A109DFQ9"/>
<evidence type="ECO:0000256" key="4">
    <source>
        <dbReference type="ARBA" id="ARBA00022481"/>
    </source>
</evidence>
<dbReference type="InterPro" id="IPR012902">
    <property type="entry name" value="N_methyl_site"/>
</dbReference>
<evidence type="ECO:0000313" key="15">
    <source>
        <dbReference type="EMBL" id="MDK6501630.1"/>
    </source>
</evidence>
<evidence type="ECO:0000313" key="12">
    <source>
        <dbReference type="EMBL" id="KAA8813527.1"/>
    </source>
</evidence>
<evidence type="ECO:0000313" key="13">
    <source>
        <dbReference type="EMBL" id="KWU04634.1"/>
    </source>
</evidence>
<keyword evidence="8" id="KW-0178">Competence</keyword>
<dbReference type="EMBL" id="CP047142">
    <property type="protein sequence ID" value="QHQ68365.1"/>
    <property type="molecule type" value="Genomic_DNA"/>
</dbReference>
<evidence type="ECO:0000313" key="11">
    <source>
        <dbReference type="EMBL" id="KAA8799536.1"/>
    </source>
</evidence>